<proteinExistence type="predicted"/>
<dbReference type="EMBL" id="LBUP01000008">
    <property type="protein sequence ID" value="KKQ65801.1"/>
    <property type="molecule type" value="Genomic_DNA"/>
</dbReference>
<reference evidence="2 3" key="1">
    <citation type="journal article" date="2015" name="Nature">
        <title>rRNA introns, odd ribosomes, and small enigmatic genomes across a large radiation of phyla.</title>
        <authorList>
            <person name="Brown C.T."/>
            <person name="Hug L.A."/>
            <person name="Thomas B.C."/>
            <person name="Sharon I."/>
            <person name="Castelle C.J."/>
            <person name="Singh A."/>
            <person name="Wilkins M.J."/>
            <person name="Williams K.H."/>
            <person name="Banfield J.F."/>
        </authorList>
    </citation>
    <scope>NUCLEOTIDE SEQUENCE [LARGE SCALE GENOMIC DNA]</scope>
</reference>
<dbReference type="Proteomes" id="UP000034235">
    <property type="component" value="Unassembled WGS sequence"/>
</dbReference>
<comment type="caution">
    <text evidence="2">The sequence shown here is derived from an EMBL/GenBank/DDBJ whole genome shotgun (WGS) entry which is preliminary data.</text>
</comment>
<sequence length="147" mass="16714">MTLTAHALVGAALAASFSNPAIGIPLAVISHPILDMIPHWDFGRGWRKKTKLRLVAESSIDLFIGCALSFLLFSQNVVPWYFWSAVFAAIFWDIATAPYLMWNWKFPPFNLLYQMQSKWQGRASLTWGIIYQVVTVFGVIWLLSSFK</sequence>
<organism evidence="2 3">
    <name type="scientific">Candidatus Daviesbacteria bacterium GW2011_GWA2_38_24</name>
    <dbReference type="NCBI Taxonomy" id="1618422"/>
    <lineage>
        <taxon>Bacteria</taxon>
        <taxon>Candidatus Daviesiibacteriota</taxon>
    </lineage>
</organism>
<gene>
    <name evidence="2" type="ORF">US86_C0008G0024</name>
</gene>
<feature type="transmembrane region" description="Helical" evidence="1">
    <location>
        <begin position="80"/>
        <end position="102"/>
    </location>
</feature>
<protein>
    <submittedName>
        <fullName evidence="2">Uncharacterized protein</fullName>
    </submittedName>
</protein>
<accession>A0A0G0MLJ9</accession>
<evidence type="ECO:0000313" key="2">
    <source>
        <dbReference type="EMBL" id="KKQ65801.1"/>
    </source>
</evidence>
<keyword evidence="1" id="KW-1133">Transmembrane helix</keyword>
<evidence type="ECO:0000256" key="1">
    <source>
        <dbReference type="SAM" id="Phobius"/>
    </source>
</evidence>
<feature type="transmembrane region" description="Helical" evidence="1">
    <location>
        <begin position="123"/>
        <end position="143"/>
    </location>
</feature>
<evidence type="ECO:0000313" key="3">
    <source>
        <dbReference type="Proteomes" id="UP000034235"/>
    </source>
</evidence>
<dbReference type="AlphaFoldDB" id="A0A0G0MLJ9"/>
<keyword evidence="1" id="KW-0472">Membrane</keyword>
<keyword evidence="1" id="KW-0812">Transmembrane</keyword>
<feature type="transmembrane region" description="Helical" evidence="1">
    <location>
        <begin position="54"/>
        <end position="74"/>
    </location>
</feature>
<name>A0A0G0MLJ9_9BACT</name>